<dbReference type="NCBIfam" id="TIGR01494">
    <property type="entry name" value="ATPase_P-type"/>
    <property type="match status" value="3"/>
</dbReference>
<evidence type="ECO:0000256" key="5">
    <source>
        <dbReference type="ARBA" id="ARBA00022553"/>
    </source>
</evidence>
<dbReference type="FunFam" id="3.40.1110.10:FF:000053">
    <property type="entry name" value="Cation-transporting ATPase, E1-E2 family"/>
    <property type="match status" value="1"/>
</dbReference>
<dbReference type="PRINTS" id="PR00120">
    <property type="entry name" value="HATPASE"/>
</dbReference>
<organism evidence="15 16">
    <name type="scientific">Gemella sanguinis</name>
    <dbReference type="NCBI Taxonomy" id="84135"/>
    <lineage>
        <taxon>Bacteria</taxon>
        <taxon>Bacillati</taxon>
        <taxon>Bacillota</taxon>
        <taxon>Bacilli</taxon>
        <taxon>Bacillales</taxon>
        <taxon>Gemellaceae</taxon>
        <taxon>Gemella</taxon>
    </lineage>
</organism>
<dbReference type="InterPro" id="IPR006068">
    <property type="entry name" value="ATPase_P-typ_cation-transptr_C"/>
</dbReference>
<dbReference type="InterPro" id="IPR008250">
    <property type="entry name" value="ATPase_P-typ_transduc_dom_A_sf"/>
</dbReference>
<dbReference type="GO" id="GO:0006883">
    <property type="term" value="P:intracellular sodium ion homeostasis"/>
    <property type="evidence" value="ECO:0007669"/>
    <property type="project" value="TreeGrafter"/>
</dbReference>
<comment type="similarity">
    <text evidence="2">Belongs to the cation transport ATPase (P-type) (TC 3.A.3) family. Type IIA subfamily.</text>
</comment>
<evidence type="ECO:0000256" key="7">
    <source>
        <dbReference type="ARBA" id="ARBA00022741"/>
    </source>
</evidence>
<keyword evidence="12 13" id="KW-0472">Membrane</keyword>
<keyword evidence="9" id="KW-1278">Translocase</keyword>
<comment type="caution">
    <text evidence="15">The sequence shown here is derived from an EMBL/GenBank/DDBJ whole genome shotgun (WGS) entry which is preliminary data.</text>
</comment>
<dbReference type="Gene3D" id="1.20.1110.10">
    <property type="entry name" value="Calcium-transporting ATPase, transmembrane domain"/>
    <property type="match status" value="1"/>
</dbReference>
<keyword evidence="6 13" id="KW-0812">Transmembrane</keyword>
<gene>
    <name evidence="15" type="ORF">CJ218_08060</name>
</gene>
<dbReference type="GO" id="GO:0016887">
    <property type="term" value="F:ATP hydrolysis activity"/>
    <property type="evidence" value="ECO:0007669"/>
    <property type="project" value="InterPro"/>
</dbReference>
<dbReference type="GO" id="GO:0036376">
    <property type="term" value="P:sodium ion export across plasma membrane"/>
    <property type="evidence" value="ECO:0007669"/>
    <property type="project" value="TreeGrafter"/>
</dbReference>
<keyword evidence="7" id="KW-0547">Nucleotide-binding</keyword>
<feature type="transmembrane region" description="Helical" evidence="13">
    <location>
        <begin position="81"/>
        <end position="99"/>
    </location>
</feature>
<dbReference type="Pfam" id="PF13246">
    <property type="entry name" value="Cation_ATPase"/>
    <property type="match status" value="1"/>
</dbReference>
<dbReference type="Gene3D" id="2.70.150.10">
    <property type="entry name" value="Calcium-transporting ATPase, cytoplasmic transduction domain A"/>
    <property type="match status" value="1"/>
</dbReference>
<dbReference type="InterPro" id="IPR036412">
    <property type="entry name" value="HAD-like_sf"/>
</dbReference>
<dbReference type="SUPFAM" id="SSF56784">
    <property type="entry name" value="HAD-like"/>
    <property type="match status" value="1"/>
</dbReference>
<keyword evidence="4" id="KW-1003">Cell membrane</keyword>
<comment type="subcellular location">
    <subcellularLocation>
        <location evidence="1">Cell membrane</location>
        <topology evidence="1">Multi-pass membrane protein</topology>
    </subcellularLocation>
</comment>
<feature type="transmembrane region" description="Helical" evidence="13">
    <location>
        <begin position="697"/>
        <end position="719"/>
    </location>
</feature>
<dbReference type="Proteomes" id="UP000235670">
    <property type="component" value="Unassembled WGS sequence"/>
</dbReference>
<feature type="transmembrane region" description="Helical" evidence="13">
    <location>
        <begin position="841"/>
        <end position="862"/>
    </location>
</feature>
<keyword evidence="8" id="KW-0067">ATP-binding</keyword>
<dbReference type="SUPFAM" id="SSF81660">
    <property type="entry name" value="Metal cation-transporting ATPase, ATP-binding domain N"/>
    <property type="match status" value="1"/>
</dbReference>
<keyword evidence="3" id="KW-0813">Transport</keyword>
<feature type="transmembrane region" description="Helical" evidence="13">
    <location>
        <begin position="773"/>
        <end position="790"/>
    </location>
</feature>
<dbReference type="RefSeq" id="WP_102190222.1">
    <property type="nucleotide sequence ID" value="NZ_PNGT01000010.1"/>
</dbReference>
<dbReference type="InterPro" id="IPR044492">
    <property type="entry name" value="P_typ_ATPase_HD_dom"/>
</dbReference>
<dbReference type="GO" id="GO:1902600">
    <property type="term" value="P:proton transmembrane transport"/>
    <property type="evidence" value="ECO:0007669"/>
    <property type="project" value="TreeGrafter"/>
</dbReference>
<evidence type="ECO:0000256" key="13">
    <source>
        <dbReference type="SAM" id="Phobius"/>
    </source>
</evidence>
<evidence type="ECO:0000256" key="9">
    <source>
        <dbReference type="ARBA" id="ARBA00022967"/>
    </source>
</evidence>
<dbReference type="SFLD" id="SFLDS00003">
    <property type="entry name" value="Haloacid_Dehalogenase"/>
    <property type="match status" value="1"/>
</dbReference>
<evidence type="ECO:0000256" key="11">
    <source>
        <dbReference type="ARBA" id="ARBA00023065"/>
    </source>
</evidence>
<evidence type="ECO:0000256" key="8">
    <source>
        <dbReference type="ARBA" id="ARBA00022840"/>
    </source>
</evidence>
<feature type="transmembrane region" description="Helical" evidence="13">
    <location>
        <begin position="244"/>
        <end position="263"/>
    </location>
</feature>
<dbReference type="SUPFAM" id="SSF81653">
    <property type="entry name" value="Calcium ATPase, transduction domain A"/>
    <property type="match status" value="1"/>
</dbReference>
<sequence length="868" mass="93576">MKYFYQKESKEILDELNTTTSGLNSNEVEKRQEKHGLNVLPEAPRPSGFQIFLNQFKDLIVLILIAAAVISGVTGDAESSIVIVVVLIINAILGTTQTLNAQRSVDSLKQLSVPKVKVIRDGVKQEIDSHHLTIGDIVEFEAGDMIVADARIIEASSLQVQESALTGESHAVDKNTDVVEGEVVVGDQTNMVFTGSQVTYGKGQAVVTSIGANTEIGKISELLNNASSGKSPLQKSIDQFSKNLSVGIIILCIVVFGLTYMSSHDFGGAAMFAIALAVAAVPEALASIITIVESLGSQTLAKENAIMKDINAVETLGSVSIIASDKTGTLTQNKMTVENVYINGKLLNPADINLEDKAGKLIIDTMVLTNDSFINGDQKVGDPTELALVELGRKYNVIEQDLREKYPRISELPFDSVRKSMSTLQIIDNEKLMLTKGATDELLKKCSSILVDGQVRDITEADKKQILEQNNNFAEEGLRVLGYAFKKDASDELTFDDENNLTFVGLTSMIDPPREESKDAVEKAIRAGIKPIMITGDHAVTARSIARKIGIFQDGDMVVDGLTLENMTDEELARDLEKISVYARVAPEHKIRIVNAWQAKGKVVGMSGDGVNDAPALKQADIGIAMGITGSEVSKDAADMILTDDNFATIVKAVTVGRNIFTNIKNAIKYLLTGNTGAIFVVIATTLLAFLDSKFVVPFAAIQLLFINLVTDSLPAIAIGTEKGTDDVLKQKPRDPNEPILTRATFISVLIEAALIAVAVFAGYYIGIETGEGYATTFAFLTLCLARLFNGFSCRSDQPLTKIGVFSNKNTVYAFLIGITLVGIIVFIPAVGSIFKVMSLNITQVLTIIGLAIAPTIVTQIIKMIKSR</sequence>
<evidence type="ECO:0000313" key="16">
    <source>
        <dbReference type="Proteomes" id="UP000235670"/>
    </source>
</evidence>
<keyword evidence="11" id="KW-0406">Ion transport</keyword>
<feature type="transmembrane region" description="Helical" evidence="13">
    <location>
        <begin position="670"/>
        <end position="691"/>
    </location>
</feature>
<dbReference type="AlphaFoldDB" id="A0A2N6SCV8"/>
<dbReference type="Pfam" id="PF00122">
    <property type="entry name" value="E1-E2_ATPase"/>
    <property type="match status" value="1"/>
</dbReference>
<evidence type="ECO:0000256" key="1">
    <source>
        <dbReference type="ARBA" id="ARBA00004651"/>
    </source>
</evidence>
<dbReference type="GO" id="GO:0005524">
    <property type="term" value="F:ATP binding"/>
    <property type="evidence" value="ECO:0007669"/>
    <property type="project" value="UniProtKB-KW"/>
</dbReference>
<dbReference type="GO" id="GO:0005391">
    <property type="term" value="F:P-type sodium:potassium-exchanging transporter activity"/>
    <property type="evidence" value="ECO:0007669"/>
    <property type="project" value="TreeGrafter"/>
</dbReference>
<dbReference type="InterPro" id="IPR023214">
    <property type="entry name" value="HAD_sf"/>
</dbReference>
<protein>
    <submittedName>
        <fullName evidence="15">ATPase</fullName>
    </submittedName>
</protein>
<dbReference type="Gene3D" id="3.40.50.1000">
    <property type="entry name" value="HAD superfamily/HAD-like"/>
    <property type="match status" value="1"/>
</dbReference>
<dbReference type="InterPro" id="IPR004014">
    <property type="entry name" value="ATPase_P-typ_cation-transptr_N"/>
</dbReference>
<feature type="domain" description="Cation-transporting P-type ATPase N-terminal" evidence="14">
    <location>
        <begin position="3"/>
        <end position="76"/>
    </location>
</feature>
<evidence type="ECO:0000256" key="2">
    <source>
        <dbReference type="ARBA" id="ARBA00005675"/>
    </source>
</evidence>
<dbReference type="GO" id="GO:0030007">
    <property type="term" value="P:intracellular potassium ion homeostasis"/>
    <property type="evidence" value="ECO:0007669"/>
    <property type="project" value="TreeGrafter"/>
</dbReference>
<dbReference type="Pfam" id="PF00690">
    <property type="entry name" value="Cation_ATPase_N"/>
    <property type="match status" value="1"/>
</dbReference>
<proteinExistence type="inferred from homology"/>
<reference evidence="15 16" key="1">
    <citation type="submission" date="2017-09" db="EMBL/GenBank/DDBJ databases">
        <title>Bacterial strain isolated from the female urinary microbiota.</title>
        <authorList>
            <person name="Thomas-White K."/>
            <person name="Kumar N."/>
            <person name="Forster S."/>
            <person name="Putonti C."/>
            <person name="Lawley T."/>
            <person name="Wolfe A.J."/>
        </authorList>
    </citation>
    <scope>NUCLEOTIDE SEQUENCE [LARGE SCALE GENOMIC DNA]</scope>
    <source>
        <strain evidence="15 16">UMB0186</strain>
    </source>
</reference>
<evidence type="ECO:0000256" key="12">
    <source>
        <dbReference type="ARBA" id="ARBA00023136"/>
    </source>
</evidence>
<name>A0A2N6SCV8_9BACL</name>
<evidence type="ECO:0000313" key="15">
    <source>
        <dbReference type="EMBL" id="PMC51782.1"/>
    </source>
</evidence>
<dbReference type="SFLD" id="SFLDG00002">
    <property type="entry name" value="C1.7:_P-type_atpase_like"/>
    <property type="match status" value="1"/>
</dbReference>
<dbReference type="InterPro" id="IPR059000">
    <property type="entry name" value="ATPase_P-type_domA"/>
</dbReference>
<accession>A0A2N6SCV8</accession>
<dbReference type="OrthoDB" id="9766480at2"/>
<feature type="transmembrane region" description="Helical" evidence="13">
    <location>
        <begin position="269"/>
        <end position="292"/>
    </location>
</feature>
<feature type="transmembrane region" description="Helical" evidence="13">
    <location>
        <begin position="59"/>
        <end position="75"/>
    </location>
</feature>
<dbReference type="FunFam" id="3.40.50.1000:FF:000028">
    <property type="entry name" value="Calcium-transporting P-type ATPase, putative"/>
    <property type="match status" value="1"/>
</dbReference>
<dbReference type="SUPFAM" id="SSF81665">
    <property type="entry name" value="Calcium ATPase, transmembrane domain M"/>
    <property type="match status" value="1"/>
</dbReference>
<evidence type="ECO:0000256" key="6">
    <source>
        <dbReference type="ARBA" id="ARBA00022692"/>
    </source>
</evidence>
<keyword evidence="5" id="KW-0597">Phosphoprotein</keyword>
<dbReference type="InterPro" id="IPR018303">
    <property type="entry name" value="ATPase_P-typ_P_site"/>
</dbReference>
<dbReference type="InterPro" id="IPR023298">
    <property type="entry name" value="ATPase_P-typ_TM_dom_sf"/>
</dbReference>
<dbReference type="Gene3D" id="3.40.1110.10">
    <property type="entry name" value="Calcium-transporting ATPase, cytoplasmic domain N"/>
    <property type="match status" value="1"/>
</dbReference>
<dbReference type="SMART" id="SM00831">
    <property type="entry name" value="Cation_ATPase_N"/>
    <property type="match status" value="1"/>
</dbReference>
<dbReference type="GO" id="GO:1990573">
    <property type="term" value="P:potassium ion import across plasma membrane"/>
    <property type="evidence" value="ECO:0007669"/>
    <property type="project" value="TreeGrafter"/>
</dbReference>
<dbReference type="STRING" id="84135.GCA_001052115_01307"/>
<dbReference type="PANTHER" id="PTHR43294">
    <property type="entry name" value="SODIUM/POTASSIUM-TRANSPORTING ATPASE SUBUNIT ALPHA"/>
    <property type="match status" value="1"/>
</dbReference>
<dbReference type="InterPro" id="IPR050510">
    <property type="entry name" value="Cation_transp_ATPase_P-type"/>
</dbReference>
<feature type="transmembrane region" description="Helical" evidence="13">
    <location>
        <begin position="811"/>
        <end position="835"/>
    </location>
</feature>
<dbReference type="SFLD" id="SFLDF00027">
    <property type="entry name" value="p-type_atpase"/>
    <property type="match status" value="1"/>
</dbReference>
<dbReference type="PRINTS" id="PR00119">
    <property type="entry name" value="CATATPASE"/>
</dbReference>
<dbReference type="PANTHER" id="PTHR43294:SF21">
    <property type="entry name" value="CATION TRANSPORTING ATPASE"/>
    <property type="match status" value="1"/>
</dbReference>
<feature type="transmembrane region" description="Helical" evidence="13">
    <location>
        <begin position="740"/>
        <end position="767"/>
    </location>
</feature>
<evidence type="ECO:0000256" key="4">
    <source>
        <dbReference type="ARBA" id="ARBA00022475"/>
    </source>
</evidence>
<evidence type="ECO:0000256" key="3">
    <source>
        <dbReference type="ARBA" id="ARBA00022448"/>
    </source>
</evidence>
<dbReference type="InterPro" id="IPR001757">
    <property type="entry name" value="P_typ_ATPase"/>
</dbReference>
<dbReference type="Pfam" id="PF00689">
    <property type="entry name" value="Cation_ATPase_C"/>
    <property type="match status" value="1"/>
</dbReference>
<dbReference type="PROSITE" id="PS00154">
    <property type="entry name" value="ATPASE_E1_E2"/>
    <property type="match status" value="1"/>
</dbReference>
<evidence type="ECO:0000259" key="14">
    <source>
        <dbReference type="SMART" id="SM00831"/>
    </source>
</evidence>
<dbReference type="InterPro" id="IPR023299">
    <property type="entry name" value="ATPase_P-typ_cyto_dom_N"/>
</dbReference>
<evidence type="ECO:0000256" key="10">
    <source>
        <dbReference type="ARBA" id="ARBA00022989"/>
    </source>
</evidence>
<keyword evidence="10 13" id="KW-1133">Transmembrane helix</keyword>
<dbReference type="EMBL" id="PNGT01000010">
    <property type="protein sequence ID" value="PMC51782.1"/>
    <property type="molecule type" value="Genomic_DNA"/>
</dbReference>
<dbReference type="GO" id="GO:0005886">
    <property type="term" value="C:plasma membrane"/>
    <property type="evidence" value="ECO:0007669"/>
    <property type="project" value="UniProtKB-SubCell"/>
</dbReference>